<dbReference type="EMBL" id="CP025544">
    <property type="protein sequence ID" value="AXK60200.1"/>
    <property type="molecule type" value="Genomic_DNA"/>
</dbReference>
<evidence type="ECO:0000313" key="3">
    <source>
        <dbReference type="EMBL" id="AXK60200.1"/>
    </source>
</evidence>
<proteinExistence type="predicted"/>
<feature type="region of interest" description="Disordered" evidence="1">
    <location>
        <begin position="128"/>
        <end position="156"/>
    </location>
</feature>
<evidence type="ECO:0000256" key="1">
    <source>
        <dbReference type="SAM" id="MobiDB-lite"/>
    </source>
</evidence>
<feature type="signal peptide" evidence="2">
    <location>
        <begin position="1"/>
        <end position="23"/>
    </location>
</feature>
<dbReference type="RefSeq" id="WP_115585215.1">
    <property type="nucleotide sequence ID" value="NZ_CP025544.1"/>
</dbReference>
<protein>
    <submittedName>
        <fullName evidence="3">Uncharacterized protein</fullName>
    </submittedName>
</protein>
<feature type="compositionally biased region" description="Basic and acidic residues" evidence="1">
    <location>
        <begin position="128"/>
        <end position="138"/>
    </location>
</feature>
<dbReference type="AlphaFoldDB" id="A0A345ZA83"/>
<reference evidence="3 4" key="1">
    <citation type="submission" date="2017-12" db="EMBL/GenBank/DDBJ databases">
        <title>Chromulinavorax destructans is a abundant pathogen of dominant heterotrophic picoflagllates.</title>
        <authorList>
            <person name="Deeg C.M."/>
            <person name="Zimmer M."/>
            <person name="Suttle C.A."/>
        </authorList>
    </citation>
    <scope>NUCLEOTIDE SEQUENCE [LARGE SCALE GENOMIC DNA]</scope>
    <source>
        <strain evidence="3 4">SeV1</strain>
    </source>
</reference>
<dbReference type="Proteomes" id="UP000254834">
    <property type="component" value="Chromosome"/>
</dbReference>
<feature type="chain" id="PRO_5016684767" evidence="2">
    <location>
        <begin position="24"/>
        <end position="156"/>
    </location>
</feature>
<evidence type="ECO:0000313" key="4">
    <source>
        <dbReference type="Proteomes" id="UP000254834"/>
    </source>
</evidence>
<dbReference type="KEGG" id="cdes:C0J27_00345"/>
<gene>
    <name evidence="3" type="ORF">C0J27_00345</name>
</gene>
<name>A0A345ZA83_9BACT</name>
<keyword evidence="4" id="KW-1185">Reference proteome</keyword>
<evidence type="ECO:0000256" key="2">
    <source>
        <dbReference type="SAM" id="SignalP"/>
    </source>
</evidence>
<sequence length="156" mass="18205">MKQTLTVITFFSIFLCVSFYAQSEENRPECTIEHVDTLAELKKQFENYDTEQIFESDEDDDFKIIFDLEDIYPLVDYDTICAECEIQDFLNNAVLIIDPMIPDVPQAPESVDVIVAQEYQEDAQHKVEIEENVKDVPRPKKRSWFGKKSKKNKVAQ</sequence>
<organism evidence="3 4">
    <name type="scientific">Candidatus Chromulinivorax destructor</name>
    <dbReference type="NCBI Taxonomy" id="2066483"/>
    <lineage>
        <taxon>Bacteria</taxon>
        <taxon>Candidatus Babelota</taxon>
        <taxon>Candidatus Babeliae</taxon>
        <taxon>Candidatus Babeliales</taxon>
        <taxon>Candidatus Chromulinivoraceae</taxon>
        <taxon>Candidatus Chromulinivorax</taxon>
    </lineage>
</organism>
<feature type="compositionally biased region" description="Basic residues" evidence="1">
    <location>
        <begin position="139"/>
        <end position="156"/>
    </location>
</feature>
<accession>A0A345ZA83</accession>
<keyword evidence="2" id="KW-0732">Signal</keyword>